<dbReference type="Proteomes" id="UP000503336">
    <property type="component" value="Chromosome"/>
</dbReference>
<dbReference type="EMBL" id="CP049056">
    <property type="protein sequence ID" value="QIE54758.1"/>
    <property type="molecule type" value="Genomic_DNA"/>
</dbReference>
<dbReference type="SUPFAM" id="SSF52833">
    <property type="entry name" value="Thioredoxin-like"/>
    <property type="match status" value="1"/>
</dbReference>
<gene>
    <name evidence="2" type="ORF">G5B40_04460</name>
</gene>
<dbReference type="GO" id="GO:0016491">
    <property type="term" value="F:oxidoreductase activity"/>
    <property type="evidence" value="ECO:0007669"/>
    <property type="project" value="InterPro"/>
</dbReference>
<proteinExistence type="predicted"/>
<dbReference type="Pfam" id="PF08534">
    <property type="entry name" value="Redoxin"/>
    <property type="match status" value="1"/>
</dbReference>
<feature type="domain" description="Thioredoxin" evidence="1">
    <location>
        <begin position="40"/>
        <end position="183"/>
    </location>
</feature>
<organism evidence="2 3">
    <name type="scientific">Pikeienuella piscinae</name>
    <dbReference type="NCBI Taxonomy" id="2748098"/>
    <lineage>
        <taxon>Bacteria</taxon>
        <taxon>Pseudomonadati</taxon>
        <taxon>Pseudomonadota</taxon>
        <taxon>Alphaproteobacteria</taxon>
        <taxon>Rhodobacterales</taxon>
        <taxon>Paracoccaceae</taxon>
        <taxon>Pikeienuella</taxon>
    </lineage>
</organism>
<dbReference type="KEGG" id="hdh:G5B40_04460"/>
<protein>
    <submittedName>
        <fullName evidence="2">TlpA family protein disulfide reductase</fullName>
    </submittedName>
</protein>
<dbReference type="InterPro" id="IPR050553">
    <property type="entry name" value="Thioredoxin_ResA/DsbE_sf"/>
</dbReference>
<accession>A0A7L5BVC8</accession>
<dbReference type="PROSITE" id="PS51352">
    <property type="entry name" value="THIOREDOXIN_2"/>
    <property type="match status" value="1"/>
</dbReference>
<reference evidence="2 3" key="1">
    <citation type="submission" date="2020-02" db="EMBL/GenBank/DDBJ databases">
        <title>complete genome sequence of Rhodobacteraceae bacterium.</title>
        <authorList>
            <person name="Park J."/>
            <person name="Kim Y.-S."/>
            <person name="Kim K.-H."/>
        </authorList>
    </citation>
    <scope>NUCLEOTIDE SEQUENCE [LARGE SCALE GENOMIC DNA]</scope>
    <source>
        <strain evidence="2 3">RR4-56</strain>
    </source>
</reference>
<sequence length="202" mass="21854">MMRIFLITIGLGVFLVAGQTLLGHFGPPEGGRFDEKVVRITREAPAPETEIRIAGGGVTSLAAWRGEVAVVTFWATWCSICVKEMPELQALAERYRGRGLSVLTVSVDEAPAEKLVLDFLEGRGFDLLPPLIDIDHALARRVGMRGTPTTVIVDRFGQIVAAFEGRAPWADDATHEYLEALIGVQNARESRLLLSSPASAGS</sequence>
<evidence type="ECO:0000313" key="3">
    <source>
        <dbReference type="Proteomes" id="UP000503336"/>
    </source>
</evidence>
<dbReference type="CDD" id="cd02966">
    <property type="entry name" value="TlpA_like_family"/>
    <property type="match status" value="1"/>
</dbReference>
<dbReference type="InterPro" id="IPR013766">
    <property type="entry name" value="Thioredoxin_domain"/>
</dbReference>
<dbReference type="Gene3D" id="3.40.30.10">
    <property type="entry name" value="Glutaredoxin"/>
    <property type="match status" value="1"/>
</dbReference>
<dbReference type="RefSeq" id="WP_165095539.1">
    <property type="nucleotide sequence ID" value="NZ_CP049056.1"/>
</dbReference>
<keyword evidence="3" id="KW-1185">Reference proteome</keyword>
<evidence type="ECO:0000313" key="2">
    <source>
        <dbReference type="EMBL" id="QIE54758.1"/>
    </source>
</evidence>
<dbReference type="PANTHER" id="PTHR42852:SF18">
    <property type="entry name" value="CHROMOSOME UNDETERMINED SCAFFOLD_47, WHOLE GENOME SHOTGUN SEQUENCE"/>
    <property type="match status" value="1"/>
</dbReference>
<dbReference type="InterPro" id="IPR036249">
    <property type="entry name" value="Thioredoxin-like_sf"/>
</dbReference>
<name>A0A7L5BVC8_9RHOB</name>
<evidence type="ECO:0000259" key="1">
    <source>
        <dbReference type="PROSITE" id="PS51352"/>
    </source>
</evidence>
<dbReference type="AlphaFoldDB" id="A0A7L5BVC8"/>
<dbReference type="PANTHER" id="PTHR42852">
    <property type="entry name" value="THIOL:DISULFIDE INTERCHANGE PROTEIN DSBE"/>
    <property type="match status" value="1"/>
</dbReference>
<dbReference type="InterPro" id="IPR013740">
    <property type="entry name" value="Redoxin"/>
</dbReference>